<gene>
    <name evidence="3" type="ORF">Q8791_08565</name>
</gene>
<keyword evidence="2" id="KW-0812">Transmembrane</keyword>
<evidence type="ECO:0000313" key="4">
    <source>
        <dbReference type="Proteomes" id="UP001356095"/>
    </source>
</evidence>
<name>A0ABU7K4V1_9ACTN</name>
<feature type="transmembrane region" description="Helical" evidence="2">
    <location>
        <begin position="115"/>
        <end position="140"/>
    </location>
</feature>
<organism evidence="3 4">
    <name type="scientific">Nocardiopsis codii</name>
    <dbReference type="NCBI Taxonomy" id="3065942"/>
    <lineage>
        <taxon>Bacteria</taxon>
        <taxon>Bacillati</taxon>
        <taxon>Actinomycetota</taxon>
        <taxon>Actinomycetes</taxon>
        <taxon>Streptosporangiales</taxon>
        <taxon>Nocardiopsidaceae</taxon>
        <taxon>Nocardiopsis</taxon>
    </lineage>
</organism>
<evidence type="ECO:0000256" key="1">
    <source>
        <dbReference type="SAM" id="MobiDB-lite"/>
    </source>
</evidence>
<evidence type="ECO:0000256" key="2">
    <source>
        <dbReference type="SAM" id="Phobius"/>
    </source>
</evidence>
<feature type="region of interest" description="Disordered" evidence="1">
    <location>
        <begin position="88"/>
        <end position="111"/>
    </location>
</feature>
<accession>A0ABU7K4V1</accession>
<dbReference type="Proteomes" id="UP001356095">
    <property type="component" value="Unassembled WGS sequence"/>
</dbReference>
<dbReference type="RefSeq" id="WP_330091065.1">
    <property type="nucleotide sequence ID" value="NZ_JAUZMY010000006.1"/>
</dbReference>
<dbReference type="EMBL" id="JAUZMY010000006">
    <property type="protein sequence ID" value="MEE2037271.1"/>
    <property type="molecule type" value="Genomic_DNA"/>
</dbReference>
<feature type="compositionally biased region" description="Pro residues" evidence="1">
    <location>
        <begin position="93"/>
        <end position="105"/>
    </location>
</feature>
<protein>
    <submittedName>
        <fullName evidence="3">Uncharacterized protein</fullName>
    </submittedName>
</protein>
<keyword evidence="2" id="KW-1133">Transmembrane helix</keyword>
<comment type="caution">
    <text evidence="3">The sequence shown here is derived from an EMBL/GenBank/DDBJ whole genome shotgun (WGS) entry which is preliminary data.</text>
</comment>
<keyword evidence="2" id="KW-0472">Membrane</keyword>
<sequence length="480" mass="49430">MSRASRPGQSRPTAVIVIAPDERSAEIVVEGHRQVVTGLSPKETRRAALDVATGYAARIGQPVLVDARDVNGVWRLVATPDGVVQAAEQPAPVQAPAPAAPPTPAQPSGSGGKRVLVIVGAAVLALVLLVGAGAVVMRFLPGSGTAPADQATADATTLNHPAPPHFSETVDFSEALATGSAPGVSREGDLLTFVDPDDRLNLFDADGSRLWDVELPMGSGELLGAPRFVQYGGEPAIVAETAGTLWFWPAEGGAAVEIPIPANASAQYVGSSVLVRSEEEAFVPVGDALEPVEIPGSAAPMLAEGENVLAAVLSGPWTWVGPDGDPVEVNAERPDDAGDMESVVTALRDYVIVRWEPRRGDDTILAFHDSEDGSVIGAAAVDPALLEDVRHRSGPIGTDLVAYGPMVLDPATGESAVVPGFTPEIAVGPRVFGQLEGALVAVDASGEPVEAPDGAVQPNGLLGERAVVVHNDHLYAIPPE</sequence>
<proteinExistence type="predicted"/>
<keyword evidence="4" id="KW-1185">Reference proteome</keyword>
<evidence type="ECO:0000313" key="3">
    <source>
        <dbReference type="EMBL" id="MEE2037271.1"/>
    </source>
</evidence>
<reference evidence="3 4" key="1">
    <citation type="submission" date="2023-08" db="EMBL/GenBank/DDBJ databases">
        <authorList>
            <person name="Girao M."/>
            <person name="Carvalho M.F."/>
        </authorList>
    </citation>
    <scope>NUCLEOTIDE SEQUENCE [LARGE SCALE GENOMIC DNA]</scope>
    <source>
        <strain evidence="3 4">CT-R113</strain>
    </source>
</reference>